<name>U2EFD7_9MOLU</name>
<keyword evidence="2" id="KW-1185">Reference proteome</keyword>
<dbReference type="InParanoid" id="U2EFD7"/>
<proteinExistence type="predicted"/>
<dbReference type="AlphaFoldDB" id="U2EFD7"/>
<organism evidence="1 2">
    <name type="scientific">Haloplasma contractile SSD-17B</name>
    <dbReference type="NCBI Taxonomy" id="1033810"/>
    <lineage>
        <taxon>Bacteria</taxon>
        <taxon>Bacillati</taxon>
        <taxon>Mycoplasmatota</taxon>
        <taxon>Mollicutes</taxon>
        <taxon>Haloplasmatales</taxon>
        <taxon>Haloplasmataceae</taxon>
        <taxon>Haloplasma</taxon>
    </lineage>
</organism>
<reference evidence="1 2" key="1">
    <citation type="journal article" date="2011" name="J. Bacteriol.">
        <title>Genome sequence of Haloplasma contractile, an unusual contractile bacterium from a deep-sea anoxic brine lake.</title>
        <authorList>
            <person name="Antunes A."/>
            <person name="Alam I."/>
            <person name="El Dorry H."/>
            <person name="Siam R."/>
            <person name="Robertson A."/>
            <person name="Bajic V.B."/>
            <person name="Stingl U."/>
        </authorList>
    </citation>
    <scope>NUCLEOTIDE SEQUENCE [LARGE SCALE GENOMIC DNA]</scope>
    <source>
        <strain evidence="1 2">SSD-17B</strain>
    </source>
</reference>
<evidence type="ECO:0000313" key="2">
    <source>
        <dbReference type="Proteomes" id="UP000005707"/>
    </source>
</evidence>
<comment type="caution">
    <text evidence="1">The sequence shown here is derived from an EMBL/GenBank/DDBJ whole genome shotgun (WGS) entry which is preliminary data.</text>
</comment>
<protein>
    <submittedName>
        <fullName evidence="1">Uncharacterized protein</fullName>
    </submittedName>
</protein>
<evidence type="ECO:0000313" key="1">
    <source>
        <dbReference type="EMBL" id="ERJ13386.1"/>
    </source>
</evidence>
<sequence>MKSVGRVISLIILLLIAAPFALGAAIITPSAEVPVEITELSVDEFDYGTQFDEMKNQYIMNAALGSKSFYINDQFFNKIVLKETNSFKDLRITVPELGNKEIGLEGMWIDFDEDHANFHAIVDMSYFKTTLVVRFKLEDRENDILLSLDEAKLGLVNIPDWLVIRLIQTAEERGYDIFENYSLGDVNKDKLSITLDDQKINSIVEEQLKSDLLIYTGATFEEDKFGVHFALNKDGVDGQKAVAIDKAITNVKTILEDSSEDSVRSKIENDPLVKGTEFETTFKTISEKIDQTIQNEDDITTALNEDEINNFVNDFSELDKETQQSVIDSLMEGIDQETIKELEEAFPGDYSKYLKDGDTSLVTE</sequence>
<dbReference type="Proteomes" id="UP000005707">
    <property type="component" value="Unassembled WGS sequence"/>
</dbReference>
<gene>
    <name evidence="1" type="ORF">HLPCO_000037</name>
</gene>
<dbReference type="OrthoDB" id="384015at2"/>
<dbReference type="STRING" id="1033810.HLPCO_000037"/>
<dbReference type="EMBL" id="AFNU02000001">
    <property type="protein sequence ID" value="ERJ13386.1"/>
    <property type="molecule type" value="Genomic_DNA"/>
</dbReference>
<reference evidence="1 2" key="2">
    <citation type="journal article" date="2013" name="PLoS ONE">
        <title>INDIGO - INtegrated Data Warehouse of MIcrobial GenOmes with Examples from the Red Sea Extremophiles.</title>
        <authorList>
            <person name="Alam I."/>
            <person name="Antunes A."/>
            <person name="Kamau A.A."/>
            <person name="Ba Alawi W."/>
            <person name="Kalkatawi M."/>
            <person name="Stingl U."/>
            <person name="Bajic V.B."/>
        </authorList>
    </citation>
    <scope>NUCLEOTIDE SEQUENCE [LARGE SCALE GENOMIC DNA]</scope>
    <source>
        <strain evidence="1 2">SSD-17B</strain>
    </source>
</reference>
<dbReference type="RefSeq" id="WP_008826507.1">
    <property type="nucleotide sequence ID" value="NZ_AFNU02000001.1"/>
</dbReference>
<accession>U2EFD7</accession>